<organism evidence="8 9">
    <name type="scientific">Benzoatithermus flavus</name>
    <dbReference type="NCBI Taxonomy" id="3108223"/>
    <lineage>
        <taxon>Bacteria</taxon>
        <taxon>Pseudomonadati</taxon>
        <taxon>Pseudomonadota</taxon>
        <taxon>Alphaproteobacteria</taxon>
        <taxon>Geminicoccales</taxon>
        <taxon>Geminicoccaceae</taxon>
        <taxon>Benzoatithermus</taxon>
    </lineage>
</organism>
<dbReference type="InterPro" id="IPR015879">
    <property type="entry name" value="Ring_hydroxy_dOase_asu_C_dom"/>
</dbReference>
<dbReference type="Pfam" id="PF00848">
    <property type="entry name" value="Ring_hydroxyl_A"/>
    <property type="match status" value="1"/>
</dbReference>
<dbReference type="CDD" id="cd08884">
    <property type="entry name" value="RHO_alpha_C_GbcA-like"/>
    <property type="match status" value="1"/>
</dbReference>
<dbReference type="CDD" id="cd03469">
    <property type="entry name" value="Rieske_RO_Alpha_N"/>
    <property type="match status" value="1"/>
</dbReference>
<sequence length="427" mass="48127">MLDVSLPDIRDLVRRRRPGYSLEAPFYTSQAVFDLDLEAIFDRHWIFVGVEPDVPEPGDYVTVGIGRQSIVIVRDDDNEVRAFHNLCRHRGARLLHEERGSVGNIVCRYHHWAYDLTGALLHAEHMGESFDRSCHGLVPVHLRNLEGLLFVCLADEPPADFDAMAATMAPFIAPHDLRHCKVAHRMDLIEEGNWKLTMENNRECYHCSNHPELGLSFFPPSFGFDPADISPEQAAEIAAYEAAKESFRARWAACGLPVGPIEDLVTRPTGFRTERLVLSGAGESQTMSTKIACRKLLGSFTEPKLGGLHFWTQPNSWHHFMSDHTVHFSAIPLSPERTLVRTWWLVHRDAVEGVDYDLERLTEVWIATNAQDGELVGYTQAGVRSKAYRPGPYSPFTESLVDAFTTWYVRRLSAHLGIADEPGCRAA</sequence>
<dbReference type="Gene3D" id="3.90.380.10">
    <property type="entry name" value="Naphthalene 1,2-dioxygenase Alpha Subunit, Chain A, domain 1"/>
    <property type="match status" value="1"/>
</dbReference>
<reference evidence="8 9" key="1">
    <citation type="submission" date="2024-01" db="EMBL/GenBank/DDBJ databases">
        <title>Multi-omics insights into the function and evolution of sodium benzoate biodegradation pathways in Benzoatithermus flavus gen. nov., sp. nov. from hot spring.</title>
        <authorList>
            <person name="Hu C.-J."/>
            <person name="Li W.-J."/>
        </authorList>
    </citation>
    <scope>NUCLEOTIDE SEQUENCE [LARGE SCALE GENOMIC DNA]</scope>
    <source>
        <strain evidence="8 9">SYSU G07066</strain>
    </source>
</reference>
<evidence type="ECO:0000256" key="5">
    <source>
        <dbReference type="ARBA" id="ARBA00023004"/>
    </source>
</evidence>
<name>A0ABU8XW23_9PROT</name>
<evidence type="ECO:0000313" key="8">
    <source>
        <dbReference type="EMBL" id="MEK0084152.1"/>
    </source>
</evidence>
<accession>A0ABU8XW23</accession>
<evidence type="ECO:0000259" key="7">
    <source>
        <dbReference type="PROSITE" id="PS51296"/>
    </source>
</evidence>
<keyword evidence="9" id="KW-1185">Reference proteome</keyword>
<keyword evidence="8" id="KW-0223">Dioxygenase</keyword>
<keyword evidence="2" id="KW-0001">2Fe-2S</keyword>
<comment type="cofactor">
    <cofactor evidence="1">
        <name>Fe cation</name>
        <dbReference type="ChEBI" id="CHEBI:24875"/>
    </cofactor>
</comment>
<dbReference type="RefSeq" id="WP_418159999.1">
    <property type="nucleotide sequence ID" value="NZ_JBBLZC010000012.1"/>
</dbReference>
<dbReference type="PANTHER" id="PTHR43756:SF5">
    <property type="entry name" value="CHOLINE MONOOXYGENASE, CHLOROPLASTIC"/>
    <property type="match status" value="1"/>
</dbReference>
<evidence type="ECO:0000256" key="1">
    <source>
        <dbReference type="ARBA" id="ARBA00001962"/>
    </source>
</evidence>
<keyword evidence="3" id="KW-0479">Metal-binding</keyword>
<dbReference type="PANTHER" id="PTHR43756">
    <property type="entry name" value="CHOLINE MONOOXYGENASE, CHLOROPLASTIC"/>
    <property type="match status" value="1"/>
</dbReference>
<dbReference type="Gene3D" id="2.102.10.10">
    <property type="entry name" value="Rieske [2Fe-2S] iron-sulphur domain"/>
    <property type="match status" value="1"/>
</dbReference>
<protein>
    <submittedName>
        <fullName evidence="8">Aromatic ring-hydroxylating dioxygenase subunit alpha</fullName>
    </submittedName>
</protein>
<comment type="caution">
    <text evidence="8">The sequence shown here is derived from an EMBL/GenBank/DDBJ whole genome shotgun (WGS) entry which is preliminary data.</text>
</comment>
<gene>
    <name evidence="8" type="ORF">U1T56_13385</name>
</gene>
<evidence type="ECO:0000256" key="3">
    <source>
        <dbReference type="ARBA" id="ARBA00022723"/>
    </source>
</evidence>
<dbReference type="Proteomes" id="UP001375743">
    <property type="component" value="Unassembled WGS sequence"/>
</dbReference>
<dbReference type="InterPro" id="IPR036922">
    <property type="entry name" value="Rieske_2Fe-2S_sf"/>
</dbReference>
<evidence type="ECO:0000313" key="9">
    <source>
        <dbReference type="Proteomes" id="UP001375743"/>
    </source>
</evidence>
<dbReference type="GO" id="GO:0051213">
    <property type="term" value="F:dioxygenase activity"/>
    <property type="evidence" value="ECO:0007669"/>
    <property type="project" value="UniProtKB-KW"/>
</dbReference>
<feature type="domain" description="Rieske" evidence="7">
    <location>
        <begin position="45"/>
        <end position="151"/>
    </location>
</feature>
<dbReference type="PROSITE" id="PS51296">
    <property type="entry name" value="RIESKE"/>
    <property type="match status" value="1"/>
</dbReference>
<evidence type="ECO:0000256" key="2">
    <source>
        <dbReference type="ARBA" id="ARBA00022714"/>
    </source>
</evidence>
<keyword evidence="5" id="KW-0408">Iron</keyword>
<proteinExistence type="predicted"/>
<keyword evidence="6" id="KW-0411">Iron-sulfur</keyword>
<dbReference type="EMBL" id="JBBLZC010000012">
    <property type="protein sequence ID" value="MEK0084152.1"/>
    <property type="molecule type" value="Genomic_DNA"/>
</dbReference>
<dbReference type="PRINTS" id="PR00090">
    <property type="entry name" value="RNGDIOXGNASE"/>
</dbReference>
<dbReference type="SUPFAM" id="SSF50022">
    <property type="entry name" value="ISP domain"/>
    <property type="match status" value="1"/>
</dbReference>
<dbReference type="InterPro" id="IPR017941">
    <property type="entry name" value="Rieske_2Fe-2S"/>
</dbReference>
<evidence type="ECO:0000256" key="4">
    <source>
        <dbReference type="ARBA" id="ARBA00023002"/>
    </source>
</evidence>
<dbReference type="InterPro" id="IPR001663">
    <property type="entry name" value="Rng_hydr_dOase-A"/>
</dbReference>
<dbReference type="SUPFAM" id="SSF55961">
    <property type="entry name" value="Bet v1-like"/>
    <property type="match status" value="1"/>
</dbReference>
<keyword evidence="4" id="KW-0560">Oxidoreductase</keyword>
<dbReference type="Pfam" id="PF00355">
    <property type="entry name" value="Rieske"/>
    <property type="match status" value="1"/>
</dbReference>
<evidence type="ECO:0000256" key="6">
    <source>
        <dbReference type="ARBA" id="ARBA00023014"/>
    </source>
</evidence>